<dbReference type="AlphaFoldDB" id="A0A1G8QQN7"/>
<dbReference type="OrthoDB" id="9803735at2"/>
<keyword evidence="2" id="KW-0805">Transcription regulation</keyword>
<name>A0A1G8QQN7_9BACI</name>
<dbReference type="CDD" id="cd08414">
    <property type="entry name" value="PBP2_LTTR_aromatics_like"/>
    <property type="match status" value="1"/>
</dbReference>
<protein>
    <submittedName>
        <fullName evidence="6">LysR substrate binding domain-containing protein</fullName>
    </submittedName>
</protein>
<dbReference type="Pfam" id="PF03466">
    <property type="entry name" value="LysR_substrate"/>
    <property type="match status" value="1"/>
</dbReference>
<dbReference type="GO" id="GO:0003700">
    <property type="term" value="F:DNA-binding transcription factor activity"/>
    <property type="evidence" value="ECO:0007669"/>
    <property type="project" value="TreeGrafter"/>
</dbReference>
<reference evidence="6 7" key="1">
    <citation type="submission" date="2016-10" db="EMBL/GenBank/DDBJ databases">
        <authorList>
            <person name="de Groot N.N."/>
        </authorList>
    </citation>
    <scope>NUCLEOTIDE SEQUENCE [LARGE SCALE GENOMIC DNA]</scope>
    <source>
        <strain evidence="7">P4B,CCM 7963,CECT 7998,DSM 25260,IBRC-M 10614,KCTC 13821</strain>
    </source>
</reference>
<evidence type="ECO:0000256" key="3">
    <source>
        <dbReference type="ARBA" id="ARBA00023125"/>
    </source>
</evidence>
<evidence type="ECO:0000256" key="2">
    <source>
        <dbReference type="ARBA" id="ARBA00023015"/>
    </source>
</evidence>
<keyword evidence="3" id="KW-0238">DNA-binding</keyword>
<dbReference type="Gene3D" id="3.40.190.10">
    <property type="entry name" value="Periplasmic binding protein-like II"/>
    <property type="match status" value="2"/>
</dbReference>
<dbReference type="PANTHER" id="PTHR30346:SF0">
    <property type="entry name" value="HCA OPERON TRANSCRIPTIONAL ACTIVATOR HCAR"/>
    <property type="match status" value="1"/>
</dbReference>
<dbReference type="RefSeq" id="WP_091587960.1">
    <property type="nucleotide sequence ID" value="NZ_FNDU01000021.1"/>
</dbReference>
<gene>
    <name evidence="6" type="ORF">SAMN05216352_12139</name>
</gene>
<keyword evidence="4" id="KW-0804">Transcription</keyword>
<proteinExistence type="inferred from homology"/>
<dbReference type="GO" id="GO:0032993">
    <property type="term" value="C:protein-DNA complex"/>
    <property type="evidence" value="ECO:0007669"/>
    <property type="project" value="TreeGrafter"/>
</dbReference>
<accession>A0A1G8QQN7</accession>
<dbReference type="Proteomes" id="UP000199017">
    <property type="component" value="Unassembled WGS sequence"/>
</dbReference>
<evidence type="ECO:0000259" key="5">
    <source>
        <dbReference type="Pfam" id="PF03466"/>
    </source>
</evidence>
<evidence type="ECO:0000313" key="7">
    <source>
        <dbReference type="Proteomes" id="UP000199017"/>
    </source>
</evidence>
<dbReference type="GO" id="GO:0003677">
    <property type="term" value="F:DNA binding"/>
    <property type="evidence" value="ECO:0007669"/>
    <property type="project" value="UniProtKB-KW"/>
</dbReference>
<sequence>MPTPRQIEAFHSKEIGIGFVRPFIADSSISFMSVHQETCVAVIPESHPLAQRSSISMKDLSKEQFILVEREIWPSWHDDILSKCHNAGFNPIIRQHVKEIQTVIGLVASGLGGSIVPKPTAEFHLWDVSYLTIYQDSPHIEMNLSWRSDNNSILVKQFLDSAAQINYWTVKK</sequence>
<evidence type="ECO:0000256" key="1">
    <source>
        <dbReference type="ARBA" id="ARBA00009437"/>
    </source>
</evidence>
<dbReference type="EMBL" id="FNDU01000021">
    <property type="protein sequence ID" value="SDJ07017.1"/>
    <property type="molecule type" value="Genomic_DNA"/>
</dbReference>
<organism evidence="6 7">
    <name type="scientific">Alteribacillus bidgolensis</name>
    <dbReference type="NCBI Taxonomy" id="930129"/>
    <lineage>
        <taxon>Bacteria</taxon>
        <taxon>Bacillati</taxon>
        <taxon>Bacillota</taxon>
        <taxon>Bacilli</taxon>
        <taxon>Bacillales</taxon>
        <taxon>Bacillaceae</taxon>
        <taxon>Alteribacillus</taxon>
    </lineage>
</organism>
<evidence type="ECO:0000256" key="4">
    <source>
        <dbReference type="ARBA" id="ARBA00023163"/>
    </source>
</evidence>
<dbReference type="PANTHER" id="PTHR30346">
    <property type="entry name" value="TRANSCRIPTIONAL DUAL REGULATOR HCAR-RELATED"/>
    <property type="match status" value="1"/>
</dbReference>
<dbReference type="InterPro" id="IPR005119">
    <property type="entry name" value="LysR_subst-bd"/>
</dbReference>
<feature type="domain" description="LysR substrate-binding" evidence="5">
    <location>
        <begin position="3"/>
        <end position="162"/>
    </location>
</feature>
<dbReference type="SUPFAM" id="SSF53850">
    <property type="entry name" value="Periplasmic binding protein-like II"/>
    <property type="match status" value="1"/>
</dbReference>
<keyword evidence="7" id="KW-1185">Reference proteome</keyword>
<evidence type="ECO:0000313" key="6">
    <source>
        <dbReference type="EMBL" id="SDJ07017.1"/>
    </source>
</evidence>
<comment type="similarity">
    <text evidence="1">Belongs to the LysR transcriptional regulatory family.</text>
</comment>